<comment type="caution">
    <text evidence="1">The sequence shown here is derived from an EMBL/GenBank/DDBJ whole genome shotgun (WGS) entry which is preliminary data.</text>
</comment>
<evidence type="ECO:0000313" key="2">
    <source>
        <dbReference type="Proteomes" id="UP000281406"/>
    </source>
</evidence>
<protein>
    <submittedName>
        <fullName evidence="1">Uncharacterized protein</fullName>
    </submittedName>
</protein>
<dbReference type="OrthoDB" id="8961769at2759"/>
<proteinExistence type="predicted"/>
<keyword evidence="2" id="KW-1185">Reference proteome</keyword>
<dbReference type="InterPro" id="IPR051055">
    <property type="entry name" value="PIF1_helicase"/>
</dbReference>
<dbReference type="PANTHER" id="PTHR47642">
    <property type="entry name" value="ATP-DEPENDENT DNA HELICASE"/>
    <property type="match status" value="1"/>
</dbReference>
<dbReference type="AlphaFoldDB" id="A0A3N0YGL8"/>
<evidence type="ECO:0000313" key="1">
    <source>
        <dbReference type="EMBL" id="ROL45303.1"/>
    </source>
</evidence>
<accession>A0A3N0YGL8</accession>
<name>A0A3N0YGL8_ANAGA</name>
<dbReference type="EMBL" id="RJVU01042597">
    <property type="protein sequence ID" value="ROL45303.1"/>
    <property type="molecule type" value="Genomic_DNA"/>
</dbReference>
<dbReference type="Proteomes" id="UP000281406">
    <property type="component" value="Unassembled WGS sequence"/>
</dbReference>
<dbReference type="PANTHER" id="PTHR47642:SF5">
    <property type="entry name" value="ATP-DEPENDENT DNA HELICASE"/>
    <property type="match status" value="1"/>
</dbReference>
<gene>
    <name evidence="1" type="ORF">DPX16_0961</name>
</gene>
<reference evidence="1 2" key="1">
    <citation type="submission" date="2018-10" db="EMBL/GenBank/DDBJ databases">
        <title>Genome assembly for a Yunnan-Guizhou Plateau 3E fish, Anabarilius grahami (Regan), and its evolutionary and genetic applications.</title>
        <authorList>
            <person name="Jiang W."/>
        </authorList>
    </citation>
    <scope>NUCLEOTIDE SEQUENCE [LARGE SCALE GENOMIC DNA]</scope>
    <source>
        <strain evidence="1">AG-KIZ</strain>
        <tissue evidence="1">Muscle</tissue>
    </source>
</reference>
<organism evidence="1 2">
    <name type="scientific">Anabarilius grahami</name>
    <name type="common">Kanglang fish</name>
    <name type="synonym">Barilius grahami</name>
    <dbReference type="NCBI Taxonomy" id="495550"/>
    <lineage>
        <taxon>Eukaryota</taxon>
        <taxon>Metazoa</taxon>
        <taxon>Chordata</taxon>
        <taxon>Craniata</taxon>
        <taxon>Vertebrata</taxon>
        <taxon>Euteleostomi</taxon>
        <taxon>Actinopterygii</taxon>
        <taxon>Neopterygii</taxon>
        <taxon>Teleostei</taxon>
        <taxon>Ostariophysi</taxon>
        <taxon>Cypriniformes</taxon>
        <taxon>Xenocyprididae</taxon>
        <taxon>Xenocypridinae</taxon>
        <taxon>Xenocypridinae incertae sedis</taxon>
        <taxon>Anabarilius</taxon>
    </lineage>
</organism>
<sequence>MHSENRDISIRETAIFESHLDEEADDTEKQQEFNVAEQDKNFQQAALGHHSAQLKPPKFPTYELFYKCASVKLPTHPGLLMPVCAKVQTHKEKFEKHSDVVDKAFDQLQQQGPPENAWTAFAPDIEVDRLECIAEREDINPDDENVQDDVPEYQILEHGVVPQVEAPQFGFPKLPMSSTMIILRTQHPEEEDKAQNQPDRK</sequence>